<protein>
    <submittedName>
        <fullName evidence="2">Uncharacterized protein</fullName>
    </submittedName>
</protein>
<proteinExistence type="predicted"/>
<reference evidence="2 3" key="1">
    <citation type="submission" date="2024-04" db="EMBL/GenBank/DDBJ databases">
        <title>Biological Control Activity of Plant Growth Promoting Rhizobacteria Burkholderia pyrrocinia BX1 against Tobacco black shank Introduction Tobacco black shank (TBS) caused by the oomycete Phytophthora. nicotianae (P. nicotianae) has become a destructive soil.</title>
        <authorList>
            <person name="Liu X."/>
            <person name="Shu C."/>
        </authorList>
    </citation>
    <scope>NUCLEOTIDE SEQUENCE [LARGE SCALE GENOMIC DNA]</scope>
    <source>
        <strain evidence="2 3">BX1</strain>
    </source>
</reference>
<feature type="region of interest" description="Disordered" evidence="1">
    <location>
        <begin position="1"/>
        <end position="55"/>
    </location>
</feature>
<accession>A0ABZ3BRZ4</accession>
<feature type="compositionally biased region" description="Basic and acidic residues" evidence="1">
    <location>
        <begin position="38"/>
        <end position="55"/>
    </location>
</feature>
<evidence type="ECO:0000313" key="2">
    <source>
        <dbReference type="EMBL" id="WZW57711.1"/>
    </source>
</evidence>
<dbReference type="RefSeq" id="WP_342311270.1">
    <property type="nucleotide sequence ID" value="NZ_CP150850.1"/>
</dbReference>
<feature type="compositionally biased region" description="Basic and acidic residues" evidence="1">
    <location>
        <begin position="19"/>
        <end position="30"/>
    </location>
</feature>
<dbReference type="EMBL" id="CP150850">
    <property type="protein sequence ID" value="WZW57711.1"/>
    <property type="molecule type" value="Genomic_DNA"/>
</dbReference>
<feature type="region of interest" description="Disordered" evidence="1">
    <location>
        <begin position="110"/>
        <end position="149"/>
    </location>
</feature>
<evidence type="ECO:0000256" key="1">
    <source>
        <dbReference type="SAM" id="MobiDB-lite"/>
    </source>
</evidence>
<sequence length="175" mass="19544">MVHRSRPRRPVAAAGGGSRGDRPSSRDPGHAFRSRRRQTIERERDPQRPETRGRRDVARTLRRCIQVSNLETTCRMIEANVDVLPEGIARRDAKTIAPHLMALESDRAKRSASSYRSASSIPARCRASRAISPSRSSRLRSAPDRPDSHAFEQQSVVFTPIPPCQHGKCGQPSFV</sequence>
<gene>
    <name evidence="2" type="ORF">WN985_19895</name>
</gene>
<dbReference type="Proteomes" id="UP001484179">
    <property type="component" value="Chromosome 2"/>
</dbReference>
<organism evidence="2 3">
    <name type="scientific">Burkholderia pyrrocinia</name>
    <name type="common">Pseudomonas pyrrocinia</name>
    <dbReference type="NCBI Taxonomy" id="60550"/>
    <lineage>
        <taxon>Bacteria</taxon>
        <taxon>Pseudomonadati</taxon>
        <taxon>Pseudomonadota</taxon>
        <taxon>Betaproteobacteria</taxon>
        <taxon>Burkholderiales</taxon>
        <taxon>Burkholderiaceae</taxon>
        <taxon>Burkholderia</taxon>
        <taxon>Burkholderia cepacia complex</taxon>
    </lineage>
</organism>
<feature type="compositionally biased region" description="Low complexity" evidence="1">
    <location>
        <begin position="111"/>
        <end position="140"/>
    </location>
</feature>
<evidence type="ECO:0000313" key="3">
    <source>
        <dbReference type="Proteomes" id="UP001484179"/>
    </source>
</evidence>
<name>A0ABZ3BRZ4_BURPY</name>
<keyword evidence="3" id="KW-1185">Reference proteome</keyword>